<dbReference type="AlphaFoldDB" id="A0AAE4Z9E5"/>
<accession>A0AAE4Z9E5</accession>
<dbReference type="Gene3D" id="1.10.287.1490">
    <property type="match status" value="1"/>
</dbReference>
<gene>
    <name evidence="2" type="ORF">GWO12_11460</name>
</gene>
<organism evidence="2 3">
    <name type="scientific">Candidatus Kutchimonas denitrificans</name>
    <dbReference type="NCBI Taxonomy" id="3056748"/>
    <lineage>
        <taxon>Bacteria</taxon>
        <taxon>Pseudomonadati</taxon>
        <taxon>Gemmatimonadota</taxon>
        <taxon>Gemmatimonadia</taxon>
        <taxon>Candidatus Palauibacterales</taxon>
        <taxon>Candidatus Palauibacteraceae</taxon>
        <taxon>Candidatus Kutchimonas</taxon>
    </lineage>
</organism>
<evidence type="ECO:0008006" key="4">
    <source>
        <dbReference type="Google" id="ProtNLM"/>
    </source>
</evidence>
<proteinExistence type="predicted"/>
<dbReference type="Proteomes" id="UP000702544">
    <property type="component" value="Unassembled WGS sequence"/>
</dbReference>
<name>A0AAE4Z9E5_9BACT</name>
<evidence type="ECO:0000256" key="1">
    <source>
        <dbReference type="SAM" id="Coils"/>
    </source>
</evidence>
<reference evidence="2 3" key="1">
    <citation type="submission" date="2020-01" db="EMBL/GenBank/DDBJ databases">
        <title>Genomes assembled from Gulf of Kutch pelagic sediment metagenomes.</title>
        <authorList>
            <person name="Chandrashekar M."/>
            <person name="Mahajan M.S."/>
            <person name="Dave K.J."/>
            <person name="Vatsa P."/>
            <person name="Nathani N.M."/>
        </authorList>
    </citation>
    <scope>NUCLEOTIDE SEQUENCE [LARGE SCALE GENOMIC DNA]</scope>
    <source>
        <strain evidence="2">KS3-K002</strain>
    </source>
</reference>
<dbReference type="EMBL" id="JAACAK010000091">
    <property type="protein sequence ID" value="NIR75709.1"/>
    <property type="molecule type" value="Genomic_DNA"/>
</dbReference>
<evidence type="ECO:0000313" key="3">
    <source>
        <dbReference type="Proteomes" id="UP000702544"/>
    </source>
</evidence>
<protein>
    <recommendedName>
        <fullName evidence="4">C4-type zinc ribbon domain-containing protein</fullName>
    </recommendedName>
</protein>
<keyword evidence="1" id="KW-0175">Coiled coil</keyword>
<evidence type="ECO:0000313" key="2">
    <source>
        <dbReference type="EMBL" id="NIR75709.1"/>
    </source>
</evidence>
<feature type="coiled-coil region" evidence="1">
    <location>
        <begin position="4"/>
        <end position="31"/>
    </location>
</feature>
<comment type="caution">
    <text evidence="2">The sequence shown here is derived from an EMBL/GenBank/DDBJ whole genome shotgun (WGS) entry which is preliminary data.</text>
</comment>
<sequence length="118" mass="13695">MHPQLEILLELQDLKAQKRELEEAAEEHVHDIEKKVFQVQPEDAVAHLEAKIEEMENSLDPEIEGRYRRIADRSARPVVPVLNGICYGCFMAVPTAMTRTNEQIRWCEHCGSFIYFVD</sequence>